<dbReference type="InterPro" id="IPR008490">
    <property type="entry name" value="Transposase_InsH_N"/>
</dbReference>
<protein>
    <submittedName>
        <fullName evidence="2">Transposase-like protein DUF772</fullName>
    </submittedName>
</protein>
<gene>
    <name evidence="2" type="ORF">EDD77_12113</name>
</gene>
<dbReference type="OrthoDB" id="9770860at2"/>
<comment type="caution">
    <text evidence="2">The sequence shown here is derived from an EMBL/GenBank/DDBJ whole genome shotgun (WGS) entry which is preliminary data.</text>
</comment>
<dbReference type="EMBL" id="SLUM01000021">
    <property type="protein sequence ID" value="TCL54509.1"/>
    <property type="molecule type" value="Genomic_DNA"/>
</dbReference>
<proteinExistence type="predicted"/>
<sequence length="138" mass="16244">MYDMAESQMTLYDYVQPFGGTLDENNRWVKLAKEIDWQEMERHYAGNFGRAGNQALPLRMAFGSLVIRQALELSDRQTVQMIRENPYLQYFIGMTSFSHTAPFVAHSMVGFRQRIPQEQVDRAVKLFKRISRQCEREQ</sequence>
<dbReference type="AlphaFoldDB" id="A0A4R1QLC9"/>
<dbReference type="Proteomes" id="UP000295184">
    <property type="component" value="Unassembled WGS sequence"/>
</dbReference>
<feature type="domain" description="Transposase InsH N-terminal" evidence="1">
    <location>
        <begin position="22"/>
        <end position="114"/>
    </location>
</feature>
<evidence type="ECO:0000313" key="3">
    <source>
        <dbReference type="Proteomes" id="UP000295184"/>
    </source>
</evidence>
<evidence type="ECO:0000259" key="1">
    <source>
        <dbReference type="Pfam" id="PF05598"/>
    </source>
</evidence>
<dbReference type="GeneID" id="97382554"/>
<reference evidence="2 3" key="1">
    <citation type="submission" date="2019-03" db="EMBL/GenBank/DDBJ databases">
        <title>Genomic Encyclopedia of Type Strains, Phase IV (KMG-IV): sequencing the most valuable type-strain genomes for metagenomic binning, comparative biology and taxonomic classification.</title>
        <authorList>
            <person name="Goeker M."/>
        </authorList>
    </citation>
    <scope>NUCLEOTIDE SEQUENCE [LARGE SCALE GENOMIC DNA]</scope>
    <source>
        <strain evidence="2 3">DSM 100451</strain>
    </source>
</reference>
<evidence type="ECO:0000313" key="2">
    <source>
        <dbReference type="EMBL" id="TCL54509.1"/>
    </source>
</evidence>
<name>A0A4R1QLC9_9FIRM</name>
<dbReference type="RefSeq" id="WP_058962668.1">
    <property type="nucleotide sequence ID" value="NZ_CABKVM010000011.1"/>
</dbReference>
<accession>A0A4R1QLC9</accession>
<organism evidence="2 3">
    <name type="scientific">Allofournierella massiliensis</name>
    <dbReference type="NCBI Taxonomy" id="1650663"/>
    <lineage>
        <taxon>Bacteria</taxon>
        <taxon>Bacillati</taxon>
        <taxon>Bacillota</taxon>
        <taxon>Clostridia</taxon>
        <taxon>Eubacteriales</taxon>
        <taxon>Oscillospiraceae</taxon>
        <taxon>Allofournierella</taxon>
    </lineage>
</organism>
<dbReference type="Pfam" id="PF05598">
    <property type="entry name" value="DUF772"/>
    <property type="match status" value="1"/>
</dbReference>